<keyword evidence="2" id="KW-0689">Ribosomal protein</keyword>
<evidence type="ECO:0000313" key="5">
    <source>
        <dbReference type="Proteomes" id="UP000749646"/>
    </source>
</evidence>
<dbReference type="InterPro" id="IPR038657">
    <property type="entry name" value="Ribosomal_bL19_sf"/>
</dbReference>
<evidence type="ECO:0000256" key="3">
    <source>
        <dbReference type="ARBA" id="ARBA00023274"/>
    </source>
</evidence>
<dbReference type="SUPFAM" id="SSF50104">
    <property type="entry name" value="Translation proteins SH3-like domain"/>
    <property type="match status" value="1"/>
</dbReference>
<dbReference type="PRINTS" id="PR00061">
    <property type="entry name" value="RIBOSOMALL19"/>
</dbReference>
<comment type="caution">
    <text evidence="4">The sequence shown here is derived from an EMBL/GenBank/DDBJ whole genome shotgun (WGS) entry which is preliminary data.</text>
</comment>
<sequence length="212" mass="23733">MFSFARNFGVRLSGITARYSSTAANAEKTNTKTRFVSLALQNPTHPAAKPTYTAPASVSVPAQFKVNTRGQGLMQLIDKEEIKRYGADGRFNLFNKSHPDCLRPGDVLVVETLNSMSADKANTFIGVLIAMDRRGLHSSFTVRNVILKIGVEMKYMLYSPLIKSVRVMKRGEGFRRAKLYYLRDNPGRAFRLEGLIKQEKAPQTKATKRNKA</sequence>
<organism evidence="4 5">
    <name type="scientific">Modicella reniformis</name>
    <dbReference type="NCBI Taxonomy" id="1440133"/>
    <lineage>
        <taxon>Eukaryota</taxon>
        <taxon>Fungi</taxon>
        <taxon>Fungi incertae sedis</taxon>
        <taxon>Mucoromycota</taxon>
        <taxon>Mortierellomycotina</taxon>
        <taxon>Mortierellomycetes</taxon>
        <taxon>Mortierellales</taxon>
        <taxon>Mortierellaceae</taxon>
        <taxon>Modicella</taxon>
    </lineage>
</organism>
<evidence type="ECO:0000256" key="1">
    <source>
        <dbReference type="ARBA" id="ARBA00005781"/>
    </source>
</evidence>
<protein>
    <recommendedName>
        <fullName evidence="6">Ribosomal protein L19</fullName>
    </recommendedName>
</protein>
<dbReference type="Proteomes" id="UP000749646">
    <property type="component" value="Unassembled WGS sequence"/>
</dbReference>
<keyword evidence="5" id="KW-1185">Reference proteome</keyword>
<reference evidence="4" key="1">
    <citation type="journal article" date="2020" name="Fungal Divers.">
        <title>Resolving the Mortierellaceae phylogeny through synthesis of multi-gene phylogenetics and phylogenomics.</title>
        <authorList>
            <person name="Vandepol N."/>
            <person name="Liber J."/>
            <person name="Desiro A."/>
            <person name="Na H."/>
            <person name="Kennedy M."/>
            <person name="Barry K."/>
            <person name="Grigoriev I.V."/>
            <person name="Miller A.N."/>
            <person name="O'Donnell K."/>
            <person name="Stajich J.E."/>
            <person name="Bonito G."/>
        </authorList>
    </citation>
    <scope>NUCLEOTIDE SEQUENCE</scope>
    <source>
        <strain evidence="4">MES-2147</strain>
    </source>
</reference>
<dbReference type="EMBL" id="JAAAHW010000579">
    <property type="protein sequence ID" value="KAG0000938.1"/>
    <property type="molecule type" value="Genomic_DNA"/>
</dbReference>
<dbReference type="OrthoDB" id="432645at2759"/>
<comment type="similarity">
    <text evidence="1">Belongs to the bacterial ribosomal protein bL19 family.</text>
</comment>
<accession>A0A9P6STL1</accession>
<evidence type="ECO:0000313" key="4">
    <source>
        <dbReference type="EMBL" id="KAG0000938.1"/>
    </source>
</evidence>
<name>A0A9P6STL1_9FUNG</name>
<dbReference type="AlphaFoldDB" id="A0A9P6STL1"/>
<dbReference type="InterPro" id="IPR001857">
    <property type="entry name" value="Ribosomal_bL19"/>
</dbReference>
<dbReference type="InterPro" id="IPR008991">
    <property type="entry name" value="Translation_prot_SH3-like_sf"/>
</dbReference>
<evidence type="ECO:0008006" key="6">
    <source>
        <dbReference type="Google" id="ProtNLM"/>
    </source>
</evidence>
<dbReference type="PANTHER" id="PTHR15680:SF9">
    <property type="entry name" value="LARGE RIBOSOMAL SUBUNIT PROTEIN BL19M"/>
    <property type="match status" value="1"/>
</dbReference>
<gene>
    <name evidence="4" type="ORF">BGZ65_003939</name>
</gene>
<evidence type="ECO:0000256" key="2">
    <source>
        <dbReference type="ARBA" id="ARBA00022980"/>
    </source>
</evidence>
<dbReference type="GO" id="GO:0005762">
    <property type="term" value="C:mitochondrial large ribosomal subunit"/>
    <property type="evidence" value="ECO:0007669"/>
    <property type="project" value="TreeGrafter"/>
</dbReference>
<dbReference type="Pfam" id="PF01245">
    <property type="entry name" value="Ribosomal_L19"/>
    <property type="match status" value="1"/>
</dbReference>
<dbReference type="Gene3D" id="2.30.30.790">
    <property type="match status" value="1"/>
</dbReference>
<dbReference type="GO" id="GO:0006412">
    <property type="term" value="P:translation"/>
    <property type="evidence" value="ECO:0007669"/>
    <property type="project" value="InterPro"/>
</dbReference>
<proteinExistence type="inferred from homology"/>
<keyword evidence="3" id="KW-0687">Ribonucleoprotein</keyword>
<dbReference type="PANTHER" id="PTHR15680">
    <property type="entry name" value="RIBOSOMAL PROTEIN L19"/>
    <property type="match status" value="1"/>
</dbReference>
<dbReference type="GO" id="GO:0003735">
    <property type="term" value="F:structural constituent of ribosome"/>
    <property type="evidence" value="ECO:0007669"/>
    <property type="project" value="InterPro"/>
</dbReference>